<proteinExistence type="predicted"/>
<sequence>MIMKLKLILPILSLLGLLSGFAYQRQSLAVENVERVSTVANWGKGNVPTILNELNSVDEEVGRVSTTANWGNIPTTLRELYDSAD</sequence>
<dbReference type="AlphaFoldDB" id="A0A3B0UXC5"/>
<name>A0A3B0UXC5_9ZZZZ</name>
<protein>
    <submittedName>
        <fullName evidence="1">Uncharacterized protein</fullName>
    </submittedName>
</protein>
<dbReference type="EMBL" id="UOEU01000163">
    <property type="protein sequence ID" value="VAW31122.1"/>
    <property type="molecule type" value="Genomic_DNA"/>
</dbReference>
<accession>A0A3B0UXC5</accession>
<organism evidence="1">
    <name type="scientific">hydrothermal vent metagenome</name>
    <dbReference type="NCBI Taxonomy" id="652676"/>
    <lineage>
        <taxon>unclassified sequences</taxon>
        <taxon>metagenomes</taxon>
        <taxon>ecological metagenomes</taxon>
    </lineage>
</organism>
<feature type="non-terminal residue" evidence="1">
    <location>
        <position position="85"/>
    </location>
</feature>
<reference evidence="1" key="1">
    <citation type="submission" date="2018-06" db="EMBL/GenBank/DDBJ databases">
        <authorList>
            <person name="Zhirakovskaya E."/>
        </authorList>
    </citation>
    <scope>NUCLEOTIDE SEQUENCE</scope>
</reference>
<gene>
    <name evidence="1" type="ORF">MNBD_CHLOROFLEXI01-1833</name>
</gene>
<evidence type="ECO:0000313" key="1">
    <source>
        <dbReference type="EMBL" id="VAW31122.1"/>
    </source>
</evidence>